<dbReference type="Gene3D" id="3.30.457.10">
    <property type="entry name" value="Copper amine oxidase-like, N-terminal domain"/>
    <property type="match status" value="1"/>
</dbReference>
<reference evidence="3 4" key="1">
    <citation type="submission" date="2019-11" db="EMBL/GenBank/DDBJ databases">
        <title>Draft genome sequences of five Paenibacillus species of dairy origin.</title>
        <authorList>
            <person name="Olajide A.M."/>
            <person name="Chen S."/>
            <person name="Lapointe G."/>
        </authorList>
    </citation>
    <scope>NUCLEOTIDE SEQUENCE [LARGE SCALE GENOMIC DNA]</scope>
    <source>
        <strain evidence="3 4">12CR55</strain>
    </source>
</reference>
<evidence type="ECO:0000256" key="1">
    <source>
        <dbReference type="SAM" id="SignalP"/>
    </source>
</evidence>
<dbReference type="EMBL" id="WNZW01000008">
    <property type="protein sequence ID" value="MUG46913.1"/>
    <property type="molecule type" value="Genomic_DNA"/>
</dbReference>
<evidence type="ECO:0000259" key="2">
    <source>
        <dbReference type="Pfam" id="PF07833"/>
    </source>
</evidence>
<dbReference type="OrthoDB" id="2029085at2"/>
<dbReference type="InterPro" id="IPR012854">
    <property type="entry name" value="Cu_amine_oxidase-like_N"/>
</dbReference>
<dbReference type="InterPro" id="IPR036582">
    <property type="entry name" value="Mao_N_sf"/>
</dbReference>
<gene>
    <name evidence="3" type="ORF">GNP95_18220</name>
</gene>
<keyword evidence="1" id="KW-0732">Signal</keyword>
<accession>A0A7X2Z4K4</accession>
<proteinExistence type="predicted"/>
<evidence type="ECO:0000313" key="4">
    <source>
        <dbReference type="Proteomes" id="UP000447876"/>
    </source>
</evidence>
<dbReference type="SUPFAM" id="SSF55383">
    <property type="entry name" value="Copper amine oxidase, domain N"/>
    <property type="match status" value="1"/>
</dbReference>
<dbReference type="Pfam" id="PF07833">
    <property type="entry name" value="Cu_amine_oxidN1"/>
    <property type="match status" value="1"/>
</dbReference>
<protein>
    <submittedName>
        <fullName evidence="3">Copper amine oxidase N-terminal domain-containing protein</fullName>
    </submittedName>
</protein>
<dbReference type="AlphaFoldDB" id="A0A7X2Z4K4"/>
<feature type="signal peptide" evidence="1">
    <location>
        <begin position="1"/>
        <end position="28"/>
    </location>
</feature>
<feature type="domain" description="Copper amine oxidase-like N-terminal" evidence="2">
    <location>
        <begin position="73"/>
        <end position="162"/>
    </location>
</feature>
<comment type="caution">
    <text evidence="3">The sequence shown here is derived from an EMBL/GenBank/DDBJ whole genome shotgun (WGS) entry which is preliminary data.</text>
</comment>
<name>A0A7X2Z4K4_9BACL</name>
<evidence type="ECO:0000313" key="3">
    <source>
        <dbReference type="EMBL" id="MUG46913.1"/>
    </source>
</evidence>
<dbReference type="Proteomes" id="UP000447876">
    <property type="component" value="Unassembled WGS sequence"/>
</dbReference>
<feature type="chain" id="PRO_5031284901" evidence="1">
    <location>
        <begin position="29"/>
        <end position="362"/>
    </location>
</feature>
<organism evidence="3 4">
    <name type="scientific">Paenibacillus woosongensis</name>
    <dbReference type="NCBI Taxonomy" id="307580"/>
    <lineage>
        <taxon>Bacteria</taxon>
        <taxon>Bacillati</taxon>
        <taxon>Bacillota</taxon>
        <taxon>Bacilli</taxon>
        <taxon>Bacillales</taxon>
        <taxon>Paenibacillaceae</taxon>
        <taxon>Paenibacillus</taxon>
    </lineage>
</organism>
<sequence>MTMMNTTLRTSLAMLALSTAIVASGAAAAEPAASQPSASANIAPIVSSPQASAIAIEVDGTLLPGAAYQAHGGEATMLPLRAVAEQLGYTVKWSQADRSAIISKDDMSAAVTAGAKEYGVNGSSASLPAAPELTEGQLHVPSAFVENALHATVAISAGSVSITTQAQQPEQPVHQQTAQTTGVITAIQDDEKYASVHIQGVWPDGLVLKVSEDTVYQRADETKLEWSDLRLGMTVKAEHSLAMTLSLPPQTGAYTLTVLDAELPGELLGTAGTVEEIRTDEQGHASYLVKGQGLTNLSQNDIVLRLSDDTAIVDKEGKPVEPGSIEQGTKVIGFYQPVMTKSLPAISQAVKIVVETELPQQP</sequence>